<evidence type="ECO:0008006" key="3">
    <source>
        <dbReference type="Google" id="ProtNLM"/>
    </source>
</evidence>
<dbReference type="RefSeq" id="WP_119015852.1">
    <property type="nucleotide sequence ID" value="NZ_QXEV01000005.1"/>
</dbReference>
<dbReference type="Proteomes" id="UP000266506">
    <property type="component" value="Unassembled WGS sequence"/>
</dbReference>
<protein>
    <recommendedName>
        <fullName evidence="3">PD-(D/E)XK nuclease superfamily protein</fullName>
    </recommendedName>
</protein>
<organism evidence="1 2">
    <name type="scientific">Anaeroplasma bactoclasticum</name>
    <dbReference type="NCBI Taxonomy" id="2088"/>
    <lineage>
        <taxon>Bacteria</taxon>
        <taxon>Bacillati</taxon>
        <taxon>Mycoplasmatota</taxon>
        <taxon>Mollicutes</taxon>
        <taxon>Anaeroplasmatales</taxon>
        <taxon>Anaeroplasmataceae</taxon>
        <taxon>Anaeroplasma</taxon>
    </lineage>
</organism>
<proteinExistence type="predicted"/>
<dbReference type="EMBL" id="QXEV01000005">
    <property type="protein sequence ID" value="RIA77902.1"/>
    <property type="molecule type" value="Genomic_DNA"/>
</dbReference>
<reference evidence="1 2" key="1">
    <citation type="submission" date="2018-08" db="EMBL/GenBank/DDBJ databases">
        <title>Genomic Encyclopedia of Archaeal and Bacterial Type Strains, Phase II (KMG-II): from individual species to whole genera.</title>
        <authorList>
            <person name="Goeker M."/>
        </authorList>
    </citation>
    <scope>NUCLEOTIDE SEQUENCE [LARGE SCALE GENOMIC DNA]</scope>
    <source>
        <strain evidence="1 2">ATCC 27112</strain>
    </source>
</reference>
<dbReference type="OrthoDB" id="6796607at2"/>
<comment type="caution">
    <text evidence="1">The sequence shown here is derived from an EMBL/GenBank/DDBJ whole genome shotgun (WGS) entry which is preliminary data.</text>
</comment>
<evidence type="ECO:0000313" key="2">
    <source>
        <dbReference type="Proteomes" id="UP000266506"/>
    </source>
</evidence>
<sequence>MKNLFDFATKELSQDAFLRWLFESYDSSDDEVKDASRSLLIAFINNHKYTVNSIQKLWTKAQDHKADIVVWLEMNDGYKYGIIIEDKTYSSEHNQLLKYQCIFEKDKYWKENTNERKYIFYKTSFIQDWERATVKNAKWELFDLKRIRDFWQRYSNGSNLLLNWYANHINKLYEFYSNTELVTEPNSKFNTIAWFGFFNNVLKERYKNDFKIYVENSNYGYSYITFRPLIPIAKEDNTPYLEITSRDCNVYADGKIIGTNLIAKWLVYGMEWRFKEYSIKLYVDKLRDTLDDIQDSLFISDRKFDKVIAHTEKEEIKSKEEFLLKLDKILNDYKRIYEAANIESIDLEYKYNKSHDDKIEIIKNLSNKLKEVKSEDFKYKEIGCYNLEGVYKSYFSSYINIEDNGLTLESYIMNEPTDREYDGFPFEEADILYIALWNRGNRDYDFDKFITPDCKKIVTEGRNAWGKHYIIKRYDLKANSSEFIIKAAVEFITEEVKKIYSI</sequence>
<dbReference type="AlphaFoldDB" id="A0A397RXB5"/>
<dbReference type="InParanoid" id="A0A397RXB5"/>
<keyword evidence="2" id="KW-1185">Reference proteome</keyword>
<gene>
    <name evidence="1" type="ORF">EI71_00685</name>
</gene>
<evidence type="ECO:0000313" key="1">
    <source>
        <dbReference type="EMBL" id="RIA77902.1"/>
    </source>
</evidence>
<accession>A0A397RXB5</accession>
<name>A0A397RXB5_9MOLU</name>